<dbReference type="EMBL" id="CACRUQ010000021">
    <property type="protein sequence ID" value="VYU39116.1"/>
    <property type="molecule type" value="Genomic_DNA"/>
</dbReference>
<dbReference type="AlphaFoldDB" id="A0A6N3EBG8"/>
<sequence>MKFKGIELKDNTEAELLIEIEIVDINDEDELEEYGEELEGKLEDILDYDNCSPYVDFIDDNLLNIRCDEITFDEKGVDLLTVIYKNILNANLQNVKVMINVHVDGKEWFKKEDGSEYNEDSVTLEEFLLNIEY</sequence>
<reference evidence="1" key="1">
    <citation type="submission" date="2019-11" db="EMBL/GenBank/DDBJ databases">
        <authorList>
            <person name="Feng L."/>
        </authorList>
    </citation>
    <scope>NUCLEOTIDE SEQUENCE</scope>
    <source>
        <strain evidence="1">RtorquesLFYP15</strain>
    </source>
</reference>
<proteinExistence type="predicted"/>
<accession>A0A6N3EBG8</accession>
<protein>
    <submittedName>
        <fullName evidence="1">Uncharacterized protein</fullName>
    </submittedName>
</protein>
<gene>
    <name evidence="1" type="ORF">RTLFYP15_02281</name>
</gene>
<name>A0A6N3EBG8_9FIRM</name>
<organism evidence="1">
    <name type="scientific">[Ruminococcus] torques</name>
    <dbReference type="NCBI Taxonomy" id="33039"/>
    <lineage>
        <taxon>Bacteria</taxon>
        <taxon>Bacillati</taxon>
        <taxon>Bacillota</taxon>
        <taxon>Clostridia</taxon>
        <taxon>Lachnospirales</taxon>
        <taxon>Lachnospiraceae</taxon>
        <taxon>Mediterraneibacter</taxon>
    </lineage>
</organism>
<dbReference type="RefSeq" id="WP_195941822.1">
    <property type="nucleotide sequence ID" value="NZ_CACRUQ010000021.1"/>
</dbReference>
<evidence type="ECO:0000313" key="1">
    <source>
        <dbReference type="EMBL" id="VYU39116.1"/>
    </source>
</evidence>